<sequence>MRVEVAIHPMVQRQGVLVVEDSTLQRTHIVEQLTLLGVERIHEAGDGFAALNLVRNLMVPPALIVLDIALPGIDGPEVLEQLAEDGYRPALVIASNSDNALIASVEDQARRLGFHVLGGVHKPIPLDELASMFTALAEHLALRGPRPVPGRATMTADGLREALDRQMLQPHYQPKVELRTGRIAGFEALARIHDAAGGVILPSSFIALAEERGQVGELTLYMLGAVLADMVTWKSRGAEASVSLNLSPVLLLDHWLISEIIARVGTSGVSPRKLTFEITEVVLAADVPMVLESIGRLRQAGFAISIDDYGTGFSSMQQLSRIPFTELKIDRVFVTEAPGKPHMAEILRSTFEMARSLGLSTVAEGVETAAELAMLKAMGCNIVQGYHFGGPVSAVEVFDWVRDNGDRVAALCEQGEAESR</sequence>
<dbReference type="Pfam" id="PF00563">
    <property type="entry name" value="EAL"/>
    <property type="match status" value="1"/>
</dbReference>
<keyword evidence="5" id="KW-1185">Reference proteome</keyword>
<feature type="domain" description="EAL" evidence="3">
    <location>
        <begin position="152"/>
        <end position="405"/>
    </location>
</feature>
<dbReference type="InterPro" id="IPR011006">
    <property type="entry name" value="CheY-like_superfamily"/>
</dbReference>
<dbReference type="Pfam" id="PF00072">
    <property type="entry name" value="Response_reg"/>
    <property type="match status" value="1"/>
</dbReference>
<dbReference type="SMART" id="SM00448">
    <property type="entry name" value="REC"/>
    <property type="match status" value="1"/>
</dbReference>
<evidence type="ECO:0000259" key="3">
    <source>
        <dbReference type="PROSITE" id="PS50883"/>
    </source>
</evidence>
<dbReference type="SUPFAM" id="SSF141868">
    <property type="entry name" value="EAL domain-like"/>
    <property type="match status" value="1"/>
</dbReference>
<dbReference type="Proteomes" id="UP000604737">
    <property type="component" value="Unassembled WGS sequence"/>
</dbReference>
<dbReference type="EMBL" id="BMYO01000005">
    <property type="protein sequence ID" value="GHD63274.1"/>
    <property type="molecule type" value="Genomic_DNA"/>
</dbReference>
<evidence type="ECO:0000313" key="4">
    <source>
        <dbReference type="EMBL" id="GHD63274.1"/>
    </source>
</evidence>
<dbReference type="SMART" id="SM00052">
    <property type="entry name" value="EAL"/>
    <property type="match status" value="1"/>
</dbReference>
<evidence type="ECO:0000313" key="5">
    <source>
        <dbReference type="Proteomes" id="UP000604737"/>
    </source>
</evidence>
<dbReference type="Gene3D" id="3.40.50.2300">
    <property type="match status" value="1"/>
</dbReference>
<gene>
    <name evidence="4" type="primary">vieA</name>
    <name evidence="4" type="ORF">GCM10007350_20380</name>
</gene>
<dbReference type="PROSITE" id="PS50883">
    <property type="entry name" value="EAL"/>
    <property type="match status" value="1"/>
</dbReference>
<dbReference type="InterPro" id="IPR001633">
    <property type="entry name" value="EAL_dom"/>
</dbReference>
<dbReference type="InterPro" id="IPR001789">
    <property type="entry name" value="Sig_transdc_resp-reg_receiver"/>
</dbReference>
<feature type="domain" description="Response regulatory" evidence="2">
    <location>
        <begin position="15"/>
        <end position="137"/>
    </location>
</feature>
<evidence type="ECO:0000259" key="2">
    <source>
        <dbReference type="PROSITE" id="PS50110"/>
    </source>
</evidence>
<dbReference type="InterPro" id="IPR050706">
    <property type="entry name" value="Cyclic-di-GMP_PDE-like"/>
</dbReference>
<dbReference type="InterPro" id="IPR035919">
    <property type="entry name" value="EAL_sf"/>
</dbReference>
<organism evidence="4 5">
    <name type="scientific">Jeongeupia chitinilytica</name>
    <dbReference type="NCBI Taxonomy" id="1041641"/>
    <lineage>
        <taxon>Bacteria</taxon>
        <taxon>Pseudomonadati</taxon>
        <taxon>Pseudomonadota</taxon>
        <taxon>Betaproteobacteria</taxon>
        <taxon>Neisseriales</taxon>
        <taxon>Chitinibacteraceae</taxon>
        <taxon>Jeongeupia</taxon>
    </lineage>
</organism>
<dbReference type="PANTHER" id="PTHR33121">
    <property type="entry name" value="CYCLIC DI-GMP PHOSPHODIESTERASE PDEF"/>
    <property type="match status" value="1"/>
</dbReference>
<dbReference type="PANTHER" id="PTHR33121:SF79">
    <property type="entry name" value="CYCLIC DI-GMP PHOSPHODIESTERASE PDED-RELATED"/>
    <property type="match status" value="1"/>
</dbReference>
<accession>A0ABQ3GZR6</accession>
<proteinExistence type="predicted"/>
<dbReference type="Gene3D" id="3.20.20.450">
    <property type="entry name" value="EAL domain"/>
    <property type="match status" value="1"/>
</dbReference>
<keyword evidence="1" id="KW-0597">Phosphoprotein</keyword>
<dbReference type="PROSITE" id="PS50110">
    <property type="entry name" value="RESPONSE_REGULATORY"/>
    <property type="match status" value="1"/>
</dbReference>
<comment type="caution">
    <text evidence="4">The sequence shown here is derived from an EMBL/GenBank/DDBJ whole genome shotgun (WGS) entry which is preliminary data.</text>
</comment>
<dbReference type="CDD" id="cd01948">
    <property type="entry name" value="EAL"/>
    <property type="match status" value="1"/>
</dbReference>
<dbReference type="SUPFAM" id="SSF52172">
    <property type="entry name" value="CheY-like"/>
    <property type="match status" value="1"/>
</dbReference>
<name>A0ABQ3GZR6_9NEIS</name>
<feature type="modified residue" description="4-aspartylphosphate" evidence="1">
    <location>
        <position position="67"/>
    </location>
</feature>
<protein>
    <submittedName>
        <fullName evidence="4">Transcriptional regulator</fullName>
    </submittedName>
</protein>
<reference evidence="5" key="1">
    <citation type="journal article" date="2019" name="Int. J. Syst. Evol. Microbiol.">
        <title>The Global Catalogue of Microorganisms (GCM) 10K type strain sequencing project: providing services to taxonomists for standard genome sequencing and annotation.</title>
        <authorList>
            <consortium name="The Broad Institute Genomics Platform"/>
            <consortium name="The Broad Institute Genome Sequencing Center for Infectious Disease"/>
            <person name="Wu L."/>
            <person name="Ma J."/>
        </authorList>
    </citation>
    <scope>NUCLEOTIDE SEQUENCE [LARGE SCALE GENOMIC DNA]</scope>
    <source>
        <strain evidence="5">KCTC 23701</strain>
    </source>
</reference>
<dbReference type="RefSeq" id="WP_189460444.1">
    <property type="nucleotide sequence ID" value="NZ_BMYO01000005.1"/>
</dbReference>
<evidence type="ECO:0000256" key="1">
    <source>
        <dbReference type="PROSITE-ProRule" id="PRU00169"/>
    </source>
</evidence>